<feature type="domain" description="MacB-like periplasmic core" evidence="9">
    <location>
        <begin position="19"/>
        <end position="211"/>
    </location>
</feature>
<evidence type="ECO:0000256" key="2">
    <source>
        <dbReference type="ARBA" id="ARBA00022475"/>
    </source>
</evidence>
<protein>
    <submittedName>
        <fullName evidence="10">FtsX-like permease family protein</fullName>
    </submittedName>
</protein>
<evidence type="ECO:0000256" key="5">
    <source>
        <dbReference type="ARBA" id="ARBA00023136"/>
    </source>
</evidence>
<dbReference type="Proteomes" id="UP001208656">
    <property type="component" value="Unassembled WGS sequence"/>
</dbReference>
<evidence type="ECO:0000256" key="1">
    <source>
        <dbReference type="ARBA" id="ARBA00004651"/>
    </source>
</evidence>
<keyword evidence="3 7" id="KW-0812">Transmembrane</keyword>
<comment type="subcellular location">
    <subcellularLocation>
        <location evidence="1">Cell membrane</location>
        <topology evidence="1">Multi-pass membrane protein</topology>
    </subcellularLocation>
</comment>
<evidence type="ECO:0000313" key="10">
    <source>
        <dbReference type="EMBL" id="MCU9595231.1"/>
    </source>
</evidence>
<evidence type="ECO:0000259" key="8">
    <source>
        <dbReference type="Pfam" id="PF02687"/>
    </source>
</evidence>
<proteinExistence type="inferred from homology"/>
<feature type="transmembrane region" description="Helical" evidence="7">
    <location>
        <begin position="793"/>
        <end position="816"/>
    </location>
</feature>
<evidence type="ECO:0000256" key="7">
    <source>
        <dbReference type="SAM" id="Phobius"/>
    </source>
</evidence>
<dbReference type="Pfam" id="PF12704">
    <property type="entry name" value="MacB_PCD"/>
    <property type="match status" value="1"/>
</dbReference>
<evidence type="ECO:0000256" key="4">
    <source>
        <dbReference type="ARBA" id="ARBA00022989"/>
    </source>
</evidence>
<dbReference type="EMBL" id="JAOUSE010000043">
    <property type="protein sequence ID" value="MCU9595231.1"/>
    <property type="molecule type" value="Genomic_DNA"/>
</dbReference>
<keyword evidence="2" id="KW-1003">Cell membrane</keyword>
<comment type="caution">
    <text evidence="10">The sequence shown here is derived from an EMBL/GenBank/DDBJ whole genome shotgun (WGS) entry which is preliminary data.</text>
</comment>
<accession>A0ABT2WJR8</accession>
<feature type="transmembrane region" description="Helical" evidence="7">
    <location>
        <begin position="459"/>
        <end position="479"/>
    </location>
</feature>
<name>A0ABT2WJR8_9BACI</name>
<organism evidence="10 11">
    <name type="scientific">Pallidibacillus thermolactis</name>
    <dbReference type="NCBI Taxonomy" id="251051"/>
    <lineage>
        <taxon>Bacteria</taxon>
        <taxon>Bacillati</taxon>
        <taxon>Bacillota</taxon>
        <taxon>Bacilli</taxon>
        <taxon>Bacillales</taxon>
        <taxon>Bacillaceae</taxon>
        <taxon>Pallidibacillus</taxon>
    </lineage>
</organism>
<evidence type="ECO:0000313" key="11">
    <source>
        <dbReference type="Proteomes" id="UP001208656"/>
    </source>
</evidence>
<keyword evidence="11" id="KW-1185">Reference proteome</keyword>
<dbReference type="PANTHER" id="PTHR30572">
    <property type="entry name" value="MEMBRANE COMPONENT OF TRANSPORTER-RELATED"/>
    <property type="match status" value="1"/>
</dbReference>
<feature type="domain" description="ABC3 transporter permease C-terminal" evidence="8">
    <location>
        <begin position="289"/>
        <end position="413"/>
    </location>
</feature>
<feature type="transmembrane region" description="Helical" evidence="7">
    <location>
        <begin position="381"/>
        <end position="404"/>
    </location>
</feature>
<dbReference type="RefSeq" id="WP_263062062.1">
    <property type="nucleotide sequence ID" value="NZ_JAOUSE010000043.1"/>
</dbReference>
<keyword evidence="4 7" id="KW-1133">Transmembrane helix</keyword>
<evidence type="ECO:0000256" key="3">
    <source>
        <dbReference type="ARBA" id="ARBA00022692"/>
    </source>
</evidence>
<dbReference type="PANTHER" id="PTHR30572:SF4">
    <property type="entry name" value="ABC TRANSPORTER PERMEASE YTRF"/>
    <property type="match status" value="1"/>
</dbReference>
<dbReference type="Pfam" id="PF02687">
    <property type="entry name" value="FtsX"/>
    <property type="match status" value="2"/>
</dbReference>
<dbReference type="InterPro" id="IPR050250">
    <property type="entry name" value="Macrolide_Exporter_MacB"/>
</dbReference>
<feature type="transmembrane region" description="Helical" evidence="7">
    <location>
        <begin position="734"/>
        <end position="758"/>
    </location>
</feature>
<dbReference type="InterPro" id="IPR025857">
    <property type="entry name" value="MacB_PCD"/>
</dbReference>
<evidence type="ECO:0000256" key="6">
    <source>
        <dbReference type="ARBA" id="ARBA00038076"/>
    </source>
</evidence>
<sequence length="870" mass="98413">MNIVNKLTLRMLKENKRRTLVTIIGVIISVAMVTAVTTLFASFMNLLQKEAVADNGNWHVLYKNVTKEQLYEIKNDEETDTVFISRDVGYAELERGQNPSKPYLHVKEFDSTAFEQFSIELIEGRLPKTPNEVVISQQIIDDGGVPLEIGQTITLQVGDRYYKVDDDEGITNNSFSLVYNGDELAETIINTVEKEYKIVGIINAPNWEHSFSPAYTVLSSTHEAFIGANEQVNASVLVKKLNRSIFNHSNQLAENFGIEEVIFNDELLRYHGIVEGDNLNRTFISLVTIIIAIIVVGSVSLINNAFAISVSERSRYLGMLASVGATKRQKRNSVYFEGVMIGLISIPLGLIAGIGGIAITLSLLNGILQNVLNLRTELTVVVTPMSIILTIIISMLTIFISVFIPALRASRISAIDAIRQTKDIKLSRKKVKTSKLVRKIFGIEAEIGLKNLKRNKKRYNATIFSLVISIVLFLTISYFTNSLQKAAEMSNFNPEYDISVSFDQNFEQIDQDVIENIRSFEDVTDMNIIYYFGSIEGYVDKSKLSSSLKERSKDFPDMLEDGKYLYNIDVNVLEDEDLKSYVEQISVDFNPLINSDHPTAILFNKNHFYDMEKEKYVEEEAVNLDIGDKIALQYNDWVTEKRYQLAEEVEIIAEETEQLPLGIYNSTNPGQFILIMSKSSIEKLVGDIDIETGTSEMYIKSSDPMKTVEDLENIGINKDSIYNVYESKKNDEQFLFVLGVFVYGFITLITLITVSNIFNTISTSIALRKREFGMLKSVGMTPKGFNKMIHYESIFYGIKSLLYGLPISVIVMFLIYKATEFSYEYEFYLPWKSIGIVIVAVFLIVGIVMLYSSSKVKKENIIDALKQENI</sequence>
<feature type="transmembrane region" description="Helical" evidence="7">
    <location>
        <begin position="334"/>
        <end position="361"/>
    </location>
</feature>
<comment type="similarity">
    <text evidence="6">Belongs to the ABC-4 integral membrane protein family.</text>
</comment>
<feature type="transmembrane region" description="Helical" evidence="7">
    <location>
        <begin position="20"/>
        <end position="44"/>
    </location>
</feature>
<feature type="transmembrane region" description="Helical" evidence="7">
    <location>
        <begin position="828"/>
        <end position="851"/>
    </location>
</feature>
<keyword evidence="5 7" id="KW-0472">Membrane</keyword>
<reference evidence="10 11" key="1">
    <citation type="submission" date="2022-10" db="EMBL/GenBank/DDBJ databases">
        <title>Description of Fervidibacillus gen. nov. in the family Fervidibacillaceae fam. nov. with two species, Fervidibacillus albus sp. nov., and Fervidibacillus halotolerans sp. nov., isolated from tidal flat sediments.</title>
        <authorList>
            <person name="Kwon K.K."/>
            <person name="Yang S.-H."/>
        </authorList>
    </citation>
    <scope>NUCLEOTIDE SEQUENCE [LARGE SCALE GENOMIC DNA]</scope>
    <source>
        <strain evidence="10 11">DSM 23332</strain>
    </source>
</reference>
<dbReference type="InterPro" id="IPR003838">
    <property type="entry name" value="ABC3_permease_C"/>
</dbReference>
<feature type="domain" description="ABC3 transporter permease C-terminal" evidence="8">
    <location>
        <begin position="745"/>
        <end position="861"/>
    </location>
</feature>
<gene>
    <name evidence="10" type="ORF">OEV82_12355</name>
</gene>
<evidence type="ECO:0000259" key="9">
    <source>
        <dbReference type="Pfam" id="PF12704"/>
    </source>
</evidence>
<feature type="transmembrane region" description="Helical" evidence="7">
    <location>
        <begin position="283"/>
        <end position="306"/>
    </location>
</feature>